<dbReference type="RefSeq" id="WP_110395334.1">
    <property type="nucleotide sequence ID" value="NZ_JBHUHB010000001.1"/>
</dbReference>
<dbReference type="AlphaFoldDB" id="A0A2V3VYL6"/>
<evidence type="ECO:0000256" key="5">
    <source>
        <dbReference type="ARBA" id="ARBA00022989"/>
    </source>
</evidence>
<keyword evidence="9" id="KW-1185">Reference proteome</keyword>
<keyword evidence="6 7" id="KW-0472">Membrane</keyword>
<evidence type="ECO:0000256" key="2">
    <source>
        <dbReference type="ARBA" id="ARBA00022448"/>
    </source>
</evidence>
<evidence type="ECO:0000256" key="7">
    <source>
        <dbReference type="SAM" id="Phobius"/>
    </source>
</evidence>
<feature type="transmembrane region" description="Helical" evidence="7">
    <location>
        <begin position="226"/>
        <end position="246"/>
    </location>
</feature>
<evidence type="ECO:0000256" key="6">
    <source>
        <dbReference type="ARBA" id="ARBA00023136"/>
    </source>
</evidence>
<keyword evidence="4 7" id="KW-0812">Transmembrane</keyword>
<feature type="transmembrane region" description="Helical" evidence="7">
    <location>
        <begin position="194"/>
        <end position="214"/>
    </location>
</feature>
<feature type="transmembrane region" description="Helical" evidence="7">
    <location>
        <begin position="101"/>
        <end position="122"/>
    </location>
</feature>
<dbReference type="EMBL" id="QJJQ01000006">
    <property type="protein sequence ID" value="PXW87107.1"/>
    <property type="molecule type" value="Genomic_DNA"/>
</dbReference>
<keyword evidence="2" id="KW-0813">Transport</keyword>
<evidence type="ECO:0000256" key="3">
    <source>
        <dbReference type="ARBA" id="ARBA00022475"/>
    </source>
</evidence>
<feature type="transmembrane region" description="Helical" evidence="7">
    <location>
        <begin position="67"/>
        <end position="89"/>
    </location>
</feature>
<evidence type="ECO:0000256" key="1">
    <source>
        <dbReference type="ARBA" id="ARBA00004141"/>
    </source>
</evidence>
<feature type="transmembrane region" description="Helical" evidence="7">
    <location>
        <begin position="162"/>
        <end position="182"/>
    </location>
</feature>
<dbReference type="Proteomes" id="UP000247978">
    <property type="component" value="Unassembled WGS sequence"/>
</dbReference>
<evidence type="ECO:0000256" key="4">
    <source>
        <dbReference type="ARBA" id="ARBA00022692"/>
    </source>
</evidence>
<dbReference type="Pfam" id="PF03547">
    <property type="entry name" value="Mem_trans"/>
    <property type="match status" value="2"/>
</dbReference>
<evidence type="ECO:0000313" key="9">
    <source>
        <dbReference type="Proteomes" id="UP000247978"/>
    </source>
</evidence>
<gene>
    <name evidence="8" type="ORF">DFR56_106177</name>
</gene>
<keyword evidence="3" id="KW-1003">Cell membrane</keyword>
<dbReference type="InterPro" id="IPR004776">
    <property type="entry name" value="Mem_transp_PIN-like"/>
</dbReference>
<dbReference type="GO" id="GO:0016020">
    <property type="term" value="C:membrane"/>
    <property type="evidence" value="ECO:0007669"/>
    <property type="project" value="UniProtKB-SubCell"/>
</dbReference>
<feature type="transmembrane region" description="Helical" evidence="7">
    <location>
        <begin position="128"/>
        <end position="150"/>
    </location>
</feature>
<reference evidence="8 9" key="1">
    <citation type="submission" date="2018-05" db="EMBL/GenBank/DDBJ databases">
        <title>Genomic Encyclopedia of Type Strains, Phase IV (KMG-IV): sequencing the most valuable type-strain genomes for metagenomic binning, comparative biology and taxonomic classification.</title>
        <authorList>
            <person name="Goeker M."/>
        </authorList>
    </citation>
    <scope>NUCLEOTIDE SEQUENCE [LARGE SCALE GENOMIC DNA]</scope>
    <source>
        <strain evidence="8 9">DSM 28556</strain>
    </source>
</reference>
<sequence>MSTVGAFLQEMFVLYAIAIVGFIVRKKGILNEHASHVLTPLILYITLPALIIFSLDTSFSITVLTEFLWLVSMSIYILLLSICFASWMGRRSALPERQRSVYEGIIIFGNQGFIGYAVSFILLGEQGIIYLTMFNICYLILIWTYGIYLFNKEKGMIDWKNIFLNPGILSTIIGLLLFLSPIRLPTTVSNGLELIGKMTIPLSMMMIGILIANVKGFPCKQVTNKYLWKATITRLIIIPLFLLPFFALPVPISVLFIAVVVSGMPSAPTISLYAQKYGADTFFGSLGVLLTTVLCIISIPFLYVVVHFLHY</sequence>
<dbReference type="GO" id="GO:0055085">
    <property type="term" value="P:transmembrane transport"/>
    <property type="evidence" value="ECO:0007669"/>
    <property type="project" value="InterPro"/>
</dbReference>
<proteinExistence type="predicted"/>
<comment type="caution">
    <text evidence="8">The sequence shown here is derived from an EMBL/GenBank/DDBJ whole genome shotgun (WGS) entry which is preliminary data.</text>
</comment>
<evidence type="ECO:0000313" key="8">
    <source>
        <dbReference type="EMBL" id="PXW87107.1"/>
    </source>
</evidence>
<feature type="transmembrane region" description="Helical" evidence="7">
    <location>
        <begin position="6"/>
        <end position="24"/>
    </location>
</feature>
<protein>
    <recommendedName>
        <fullName evidence="10">Auxin efflux carrier</fullName>
    </recommendedName>
</protein>
<evidence type="ECO:0008006" key="10">
    <source>
        <dbReference type="Google" id="ProtNLM"/>
    </source>
</evidence>
<feature type="transmembrane region" description="Helical" evidence="7">
    <location>
        <begin position="286"/>
        <end position="309"/>
    </location>
</feature>
<keyword evidence="5 7" id="KW-1133">Transmembrane helix</keyword>
<dbReference type="PANTHER" id="PTHR36838">
    <property type="entry name" value="AUXIN EFFLUX CARRIER FAMILY PROTEIN"/>
    <property type="match status" value="1"/>
</dbReference>
<dbReference type="PANTHER" id="PTHR36838:SF1">
    <property type="entry name" value="SLR1864 PROTEIN"/>
    <property type="match status" value="1"/>
</dbReference>
<accession>A0A2V3VYL6</accession>
<feature type="transmembrane region" description="Helical" evidence="7">
    <location>
        <begin position="36"/>
        <end position="55"/>
    </location>
</feature>
<dbReference type="OrthoDB" id="9798064at2"/>
<name>A0A2V3VYL6_9BACI</name>
<comment type="subcellular location">
    <subcellularLocation>
        <location evidence="1">Membrane</location>
        <topology evidence="1">Multi-pass membrane protein</topology>
    </subcellularLocation>
</comment>
<organism evidence="8 9">
    <name type="scientific">Pseudogracilibacillus auburnensis</name>
    <dbReference type="NCBI Taxonomy" id="1494959"/>
    <lineage>
        <taxon>Bacteria</taxon>
        <taxon>Bacillati</taxon>
        <taxon>Bacillota</taxon>
        <taxon>Bacilli</taxon>
        <taxon>Bacillales</taxon>
        <taxon>Bacillaceae</taxon>
        <taxon>Pseudogracilibacillus</taxon>
    </lineage>
</organism>